<reference evidence="1 2" key="1">
    <citation type="submission" date="2019-06" db="EMBL/GenBank/DDBJ databases">
        <title>A chromosomal-level reference genome of Carpinus fangiana (Coryloideae, Betulaceae).</title>
        <authorList>
            <person name="Yang X."/>
            <person name="Wang Z."/>
            <person name="Zhang L."/>
            <person name="Hao G."/>
            <person name="Liu J."/>
            <person name="Yang Y."/>
        </authorList>
    </citation>
    <scope>NUCLEOTIDE SEQUENCE [LARGE SCALE GENOMIC DNA]</scope>
    <source>
        <strain evidence="1">Cfa_2016G</strain>
        <tissue evidence="1">Leaf</tissue>
    </source>
</reference>
<accession>A0A5N6KR47</accession>
<proteinExistence type="predicted"/>
<protein>
    <submittedName>
        <fullName evidence="1">Uncharacterized protein</fullName>
    </submittedName>
</protein>
<gene>
    <name evidence="1" type="ORF">FH972_021836</name>
</gene>
<keyword evidence="2" id="KW-1185">Reference proteome</keyword>
<evidence type="ECO:0000313" key="1">
    <source>
        <dbReference type="EMBL" id="KAB8338894.1"/>
    </source>
</evidence>
<sequence length="326" mass="35168">MQHAPSSGVANTGRCQGWSQFDGYKGMMFNDFEFVKISAATVLNRSANLQQFSPASFRPRENSSHSHANMEAQTLAETTAERLPVTPQRQAVVLLPNLSATRLGVVVAMALVDTTGPLAGRGQATGFAMLVYRVDDPVDAGIATDGLVLGVDEDDLEVLVGGVLVDPVGVQDTQVGAAAADTLLGGGLEGALVLQVVDTLVGRLACLVACGHHGGHGYALSAKFNEWYQRRALSYLPAADAQQEAQNVRLLLLLKFFNVFEGTHLSQRVLISNWSRRKCAAAVTKAPMTQRELKEPGCRKQSEFLPWRCSAIRKLWWVGSGMFVKS</sequence>
<name>A0A5N6KR47_9ROSI</name>
<dbReference type="Proteomes" id="UP000327013">
    <property type="component" value="Unassembled WGS sequence"/>
</dbReference>
<dbReference type="EMBL" id="VIBQ01000010">
    <property type="protein sequence ID" value="KAB8338894.1"/>
    <property type="molecule type" value="Genomic_DNA"/>
</dbReference>
<organism evidence="1 2">
    <name type="scientific">Carpinus fangiana</name>
    <dbReference type="NCBI Taxonomy" id="176857"/>
    <lineage>
        <taxon>Eukaryota</taxon>
        <taxon>Viridiplantae</taxon>
        <taxon>Streptophyta</taxon>
        <taxon>Embryophyta</taxon>
        <taxon>Tracheophyta</taxon>
        <taxon>Spermatophyta</taxon>
        <taxon>Magnoliopsida</taxon>
        <taxon>eudicotyledons</taxon>
        <taxon>Gunneridae</taxon>
        <taxon>Pentapetalae</taxon>
        <taxon>rosids</taxon>
        <taxon>fabids</taxon>
        <taxon>Fagales</taxon>
        <taxon>Betulaceae</taxon>
        <taxon>Carpinus</taxon>
    </lineage>
</organism>
<dbReference type="AlphaFoldDB" id="A0A5N6KR47"/>
<comment type="caution">
    <text evidence="1">The sequence shown here is derived from an EMBL/GenBank/DDBJ whole genome shotgun (WGS) entry which is preliminary data.</text>
</comment>
<evidence type="ECO:0000313" key="2">
    <source>
        <dbReference type="Proteomes" id="UP000327013"/>
    </source>
</evidence>